<comment type="caution">
    <text evidence="1">The sequence shown here is derived from an EMBL/GenBank/DDBJ whole genome shotgun (WGS) entry which is preliminary data.</text>
</comment>
<sequence length="739" mass="83154">MFEKKFMENTLRKGYERKENEKVYQILKREATQLSRLRHPSLLEVVEAVEESRTVITFATEPILASLSNLLGNCDNLSPVPDDIKNFEMDELEVGYKGTPKERYIPEAIFVNIKGDWKIGGFGFSNFINPDAPVPYEYPDYDARIPCYAQKNYDYMAPEYVLDETLEVANDMFALGCLIYTRMTATEFQTSKYFDNILVSTVKFFESFPEKSKDDKANFMKGLIRILPQFPERVLLRKEIKDHSLLPYTLPNIFFIAQKLSPLDFTEKVLIPLKPVFAIPEPMQNMIACLDKIELFKQKTSLSSFKEDVMPLIYNALETKSPAIQDKVLRVIPTIIDNLDLLTIKSSLFPRIQNLFVHTTILSVKVTTLVCLHSLVKSLDNVFMQITALSVYDEMGKNVEKDVIATEILPQLWKMSVVPTLNMDQFQKFMQAIKQMSMKVEEEHSKQLRDIKTIDENVTKHLEGGNEKNGDGPGSQVDFEKLVGVSKGSMNNTGYHANGKKDSVEVDDLFDAPHENSFTNSRGATPPMTPQRNSLSLSLNSFSNNKSNSPVQPFSNITSSPQPAISDGQLFNRSSTILNSQPKNSIPSLPPPKNMNQFTGSQVTARSSTIPQDLFNSIPSPTASNRPHSFAQSGTFGLTNSMSTTSQSSIPMGAFNNLHTSVQTLNYMPPQPKMTNFNNHVNPMTTMNFNSASQQPQITPSLNHSSILQPNTRSNMPINNNSGSHKKPQADLTMFDPYS</sequence>
<accession>A0ACA9KNU0</accession>
<proteinExistence type="predicted"/>
<protein>
    <submittedName>
        <fullName evidence="1">2351_t:CDS:1</fullName>
    </submittedName>
</protein>
<keyword evidence="2" id="KW-1185">Reference proteome</keyword>
<evidence type="ECO:0000313" key="1">
    <source>
        <dbReference type="EMBL" id="CAG8482531.1"/>
    </source>
</evidence>
<name>A0ACA9KNU0_9GLOM</name>
<gene>
    <name evidence="1" type="ORF">ACOLOM_LOCUS2038</name>
</gene>
<dbReference type="EMBL" id="CAJVPT010002515">
    <property type="protein sequence ID" value="CAG8482531.1"/>
    <property type="molecule type" value="Genomic_DNA"/>
</dbReference>
<organism evidence="1 2">
    <name type="scientific">Acaulospora colombiana</name>
    <dbReference type="NCBI Taxonomy" id="27376"/>
    <lineage>
        <taxon>Eukaryota</taxon>
        <taxon>Fungi</taxon>
        <taxon>Fungi incertae sedis</taxon>
        <taxon>Mucoromycota</taxon>
        <taxon>Glomeromycotina</taxon>
        <taxon>Glomeromycetes</taxon>
        <taxon>Diversisporales</taxon>
        <taxon>Acaulosporaceae</taxon>
        <taxon>Acaulospora</taxon>
    </lineage>
</organism>
<evidence type="ECO:0000313" key="2">
    <source>
        <dbReference type="Proteomes" id="UP000789525"/>
    </source>
</evidence>
<dbReference type="Proteomes" id="UP000789525">
    <property type="component" value="Unassembled WGS sequence"/>
</dbReference>
<reference evidence="1" key="1">
    <citation type="submission" date="2021-06" db="EMBL/GenBank/DDBJ databases">
        <authorList>
            <person name="Kallberg Y."/>
            <person name="Tangrot J."/>
            <person name="Rosling A."/>
        </authorList>
    </citation>
    <scope>NUCLEOTIDE SEQUENCE</scope>
    <source>
        <strain evidence="1">CL356</strain>
    </source>
</reference>